<dbReference type="InterPro" id="IPR050815">
    <property type="entry name" value="TF_fung"/>
</dbReference>
<comment type="caution">
    <text evidence="8">The sequence shown here is derived from an EMBL/GenBank/DDBJ whole genome shotgun (WGS) entry which is preliminary data.</text>
</comment>
<evidence type="ECO:0000256" key="6">
    <source>
        <dbReference type="SAM" id="MobiDB-lite"/>
    </source>
</evidence>
<feature type="domain" description="Xylanolytic transcriptional activator regulatory" evidence="7">
    <location>
        <begin position="194"/>
        <end position="270"/>
    </location>
</feature>
<evidence type="ECO:0000256" key="2">
    <source>
        <dbReference type="ARBA" id="ARBA00022723"/>
    </source>
</evidence>
<dbReference type="SMART" id="SM00906">
    <property type="entry name" value="Fungal_trans"/>
    <property type="match status" value="1"/>
</dbReference>
<feature type="region of interest" description="Disordered" evidence="6">
    <location>
        <begin position="546"/>
        <end position="629"/>
    </location>
</feature>
<dbReference type="CDD" id="cd12148">
    <property type="entry name" value="fungal_TF_MHR"/>
    <property type="match status" value="1"/>
</dbReference>
<dbReference type="GO" id="GO:0008270">
    <property type="term" value="F:zinc ion binding"/>
    <property type="evidence" value="ECO:0007669"/>
    <property type="project" value="InterPro"/>
</dbReference>
<name>A0A178ZVG1_9EURO</name>
<dbReference type="Proteomes" id="UP000078343">
    <property type="component" value="Unassembled WGS sequence"/>
</dbReference>
<dbReference type="PANTHER" id="PTHR47338">
    <property type="entry name" value="ZN(II)2CYS6 TRANSCRIPTION FACTOR (EUROFUNG)-RELATED"/>
    <property type="match status" value="1"/>
</dbReference>
<organism evidence="8 9">
    <name type="scientific">Fonsecaea erecta</name>
    <dbReference type="NCBI Taxonomy" id="1367422"/>
    <lineage>
        <taxon>Eukaryota</taxon>
        <taxon>Fungi</taxon>
        <taxon>Dikarya</taxon>
        <taxon>Ascomycota</taxon>
        <taxon>Pezizomycotina</taxon>
        <taxon>Eurotiomycetes</taxon>
        <taxon>Chaetothyriomycetidae</taxon>
        <taxon>Chaetothyriales</taxon>
        <taxon>Herpotrichiellaceae</taxon>
        <taxon>Fonsecaea</taxon>
    </lineage>
</organism>
<evidence type="ECO:0000313" key="8">
    <source>
        <dbReference type="EMBL" id="OAP63416.1"/>
    </source>
</evidence>
<feature type="region of interest" description="Disordered" evidence="6">
    <location>
        <begin position="1"/>
        <end position="37"/>
    </location>
</feature>
<evidence type="ECO:0000256" key="5">
    <source>
        <dbReference type="ARBA" id="ARBA00023242"/>
    </source>
</evidence>
<dbReference type="InterPro" id="IPR007219">
    <property type="entry name" value="XnlR_reg_dom"/>
</dbReference>
<reference evidence="8 9" key="1">
    <citation type="submission" date="2016-04" db="EMBL/GenBank/DDBJ databases">
        <title>Draft genome of Fonsecaea erecta CBS 125763.</title>
        <authorList>
            <person name="Weiss V.A."/>
            <person name="Vicente V.A."/>
            <person name="Raittz R.T."/>
            <person name="Moreno L.F."/>
            <person name="De Souza E.M."/>
            <person name="Pedrosa F.O."/>
            <person name="Steffens M.B."/>
            <person name="Faoro H."/>
            <person name="Tadra-Sfeir M.Z."/>
            <person name="Najafzadeh M.J."/>
            <person name="Felipe M.S."/>
            <person name="Teixeira M."/>
            <person name="Sun J."/>
            <person name="Xi L."/>
            <person name="Gomes R."/>
            <person name="De Azevedo C.M."/>
            <person name="Salgado C.G."/>
            <person name="Da Silva M.B."/>
            <person name="Nascimento M.F."/>
            <person name="Queiroz-Telles F."/>
            <person name="Attili D.S."/>
            <person name="Gorbushina A."/>
        </authorList>
    </citation>
    <scope>NUCLEOTIDE SEQUENCE [LARGE SCALE GENOMIC DNA]</scope>
    <source>
        <strain evidence="8 9">CBS 125763</strain>
    </source>
</reference>
<feature type="compositionally biased region" description="Polar residues" evidence="6">
    <location>
        <begin position="554"/>
        <end position="584"/>
    </location>
</feature>
<dbReference type="GO" id="GO:0006351">
    <property type="term" value="P:DNA-templated transcription"/>
    <property type="evidence" value="ECO:0007669"/>
    <property type="project" value="InterPro"/>
</dbReference>
<keyword evidence="5" id="KW-0539">Nucleus</keyword>
<evidence type="ECO:0000256" key="3">
    <source>
        <dbReference type="ARBA" id="ARBA00023015"/>
    </source>
</evidence>
<protein>
    <recommendedName>
        <fullName evidence="7">Xylanolytic transcriptional activator regulatory domain-containing protein</fullName>
    </recommendedName>
</protein>
<feature type="compositionally biased region" description="Polar residues" evidence="6">
    <location>
        <begin position="712"/>
        <end position="726"/>
    </location>
</feature>
<evidence type="ECO:0000313" key="9">
    <source>
        <dbReference type="Proteomes" id="UP000078343"/>
    </source>
</evidence>
<dbReference type="STRING" id="1367422.A0A178ZVG1"/>
<dbReference type="OrthoDB" id="4159511at2759"/>
<dbReference type="GO" id="GO:0003677">
    <property type="term" value="F:DNA binding"/>
    <property type="evidence" value="ECO:0007669"/>
    <property type="project" value="InterPro"/>
</dbReference>
<keyword evidence="2" id="KW-0479">Metal-binding</keyword>
<sequence length="737" mass="82296">MNAAEPNVHAHGRVHPANSAARGVSSAPTPSRENFQGESRLECRDTWCLRPPTFLAPLPKQLRHHRLHADSIPHDVGLLRSLIDNYFDHVHPLRCLGFIHKPTFVYALERRALTDEYDEALVYIMCAFGAKYMSWGAHQPLCISDDEADVPGAQWATKAREMAMKEMAVPSLQNLMALILISEYGAGASGNATAFVLAGCCHRLARLLGLDATPKSSVQSASEACERESRRRLMWSCFVLDGIVGSGVDTHNLSKDSLPKIPLPSSEFDFLSQVLSEEQNQPRLESMENPEVIQTVDYRAQIIYLFQLRTQVLRLIRTPLPAGQVQTPDSPFVDLRNRLDSWYENIPPKLRITDLNIYILKELNMLGPVFALHLLYHTAVSDLTRVSLPGFNFPLAATFAEVSEDFRQECRHRCRRHADEISRLIDIGLKHGTRPFDDPFCFTAAYETTKIQIIHSTTTEPRGQRERSEAEANIRHNTDLMTLMGRDGSHAHVRPLLALLHRFGFSKIAAEWAPRFRADEIDNFEISGPVDSNHLSNVSILRMARAEMHRHRSQSSQKPASRGSMNTPEAENAHGSSGMEQAQSPVPGDRRYHRRESSTRAGMADAGRSHSPLDHPTSPSQYMAGLPRPTGFAPAAGFCTNARQDYSMGNTNTEQPYNHAPAGPMESAGIFQDTNCFLDPSVSDDFADSYAKLAMEMSDYITWDAADYTPWLTPNSDPTSQETRSIQYGDPRPSVPG</sequence>
<feature type="compositionally biased region" description="Polar residues" evidence="6">
    <location>
        <begin position="26"/>
        <end position="37"/>
    </location>
</feature>
<comment type="subcellular location">
    <subcellularLocation>
        <location evidence="1">Nucleus</location>
    </subcellularLocation>
</comment>
<feature type="region of interest" description="Disordered" evidence="6">
    <location>
        <begin position="711"/>
        <end position="737"/>
    </location>
</feature>
<dbReference type="EMBL" id="LVYI01000002">
    <property type="protein sequence ID" value="OAP63416.1"/>
    <property type="molecule type" value="Genomic_DNA"/>
</dbReference>
<dbReference type="AlphaFoldDB" id="A0A178ZVG1"/>
<evidence type="ECO:0000256" key="1">
    <source>
        <dbReference type="ARBA" id="ARBA00004123"/>
    </source>
</evidence>
<keyword evidence="3" id="KW-0805">Transcription regulation</keyword>
<keyword evidence="4" id="KW-0804">Transcription</keyword>
<keyword evidence="9" id="KW-1185">Reference proteome</keyword>
<evidence type="ECO:0000256" key="4">
    <source>
        <dbReference type="ARBA" id="ARBA00023163"/>
    </source>
</evidence>
<accession>A0A178ZVG1</accession>
<gene>
    <name evidence="8" type="ORF">AYL99_02643</name>
</gene>
<dbReference type="GeneID" id="30006813"/>
<dbReference type="GO" id="GO:0005634">
    <property type="term" value="C:nucleus"/>
    <property type="evidence" value="ECO:0007669"/>
    <property type="project" value="UniProtKB-SubCell"/>
</dbReference>
<evidence type="ECO:0000259" key="7">
    <source>
        <dbReference type="SMART" id="SM00906"/>
    </source>
</evidence>
<proteinExistence type="predicted"/>
<dbReference type="PANTHER" id="PTHR47338:SF7">
    <property type="entry name" value="ZN(II)2CYS6 TRANSCRIPTION FACTOR (EUROFUNG)"/>
    <property type="match status" value="1"/>
</dbReference>
<dbReference type="GO" id="GO:0000981">
    <property type="term" value="F:DNA-binding transcription factor activity, RNA polymerase II-specific"/>
    <property type="evidence" value="ECO:0007669"/>
    <property type="project" value="InterPro"/>
</dbReference>
<dbReference type="RefSeq" id="XP_018696783.1">
    <property type="nucleotide sequence ID" value="XM_018834159.1"/>
</dbReference>
<dbReference type="Pfam" id="PF04082">
    <property type="entry name" value="Fungal_trans"/>
    <property type="match status" value="1"/>
</dbReference>